<organism evidence="1">
    <name type="scientific">Arundo donax</name>
    <name type="common">Giant reed</name>
    <name type="synonym">Donax arundinaceus</name>
    <dbReference type="NCBI Taxonomy" id="35708"/>
    <lineage>
        <taxon>Eukaryota</taxon>
        <taxon>Viridiplantae</taxon>
        <taxon>Streptophyta</taxon>
        <taxon>Embryophyta</taxon>
        <taxon>Tracheophyta</taxon>
        <taxon>Spermatophyta</taxon>
        <taxon>Magnoliopsida</taxon>
        <taxon>Liliopsida</taxon>
        <taxon>Poales</taxon>
        <taxon>Poaceae</taxon>
        <taxon>PACMAD clade</taxon>
        <taxon>Arundinoideae</taxon>
        <taxon>Arundineae</taxon>
        <taxon>Arundo</taxon>
    </lineage>
</organism>
<reference evidence="1" key="1">
    <citation type="submission" date="2014-09" db="EMBL/GenBank/DDBJ databases">
        <authorList>
            <person name="Magalhaes I.L.F."/>
            <person name="Oliveira U."/>
            <person name="Santos F.R."/>
            <person name="Vidigal T.H.D.A."/>
            <person name="Brescovit A.D."/>
            <person name="Santos A.J."/>
        </authorList>
    </citation>
    <scope>NUCLEOTIDE SEQUENCE</scope>
    <source>
        <tissue evidence="1">Shoot tissue taken approximately 20 cm above the soil surface</tissue>
    </source>
</reference>
<reference evidence="1" key="2">
    <citation type="journal article" date="2015" name="Data Brief">
        <title>Shoot transcriptome of the giant reed, Arundo donax.</title>
        <authorList>
            <person name="Barrero R.A."/>
            <person name="Guerrero F.D."/>
            <person name="Moolhuijzen P."/>
            <person name="Goolsby J.A."/>
            <person name="Tidwell J."/>
            <person name="Bellgard S.E."/>
            <person name="Bellgard M.I."/>
        </authorList>
    </citation>
    <scope>NUCLEOTIDE SEQUENCE</scope>
    <source>
        <tissue evidence="1">Shoot tissue taken approximately 20 cm above the soil surface</tissue>
    </source>
</reference>
<dbReference type="EMBL" id="GBRH01260901">
    <property type="protein sequence ID" value="JAD36994.1"/>
    <property type="molecule type" value="Transcribed_RNA"/>
</dbReference>
<proteinExistence type="predicted"/>
<accession>A0A0A8ZC72</accession>
<name>A0A0A8ZC72_ARUDO</name>
<dbReference type="AlphaFoldDB" id="A0A0A8ZC72"/>
<evidence type="ECO:0000313" key="1">
    <source>
        <dbReference type="EMBL" id="JAD36994.1"/>
    </source>
</evidence>
<sequence>MMSIKSHKSSHCTFFCNFIAVS</sequence>
<protein>
    <submittedName>
        <fullName evidence="1">Uncharacterized protein</fullName>
    </submittedName>
</protein>